<evidence type="ECO:0000313" key="2">
    <source>
        <dbReference type="Proteomes" id="UP001234202"/>
    </source>
</evidence>
<accession>A0ACC2XBG5</accession>
<reference evidence="1" key="1">
    <citation type="submission" date="2023-04" db="EMBL/GenBank/DDBJ databases">
        <title>Draft Genome sequencing of Naganishia species isolated from polar environments using Oxford Nanopore Technology.</title>
        <authorList>
            <person name="Leo P."/>
            <person name="Venkateswaran K."/>
        </authorList>
    </citation>
    <scope>NUCLEOTIDE SEQUENCE</scope>
    <source>
        <strain evidence="1">DBVPG 5303</strain>
    </source>
</reference>
<name>A0ACC2XBG5_9TREE</name>
<evidence type="ECO:0000313" key="1">
    <source>
        <dbReference type="EMBL" id="KAJ9120978.1"/>
    </source>
</evidence>
<comment type="caution">
    <text evidence="1">The sequence shown here is derived from an EMBL/GenBank/DDBJ whole genome shotgun (WGS) entry which is preliminary data.</text>
</comment>
<dbReference type="Proteomes" id="UP001234202">
    <property type="component" value="Unassembled WGS sequence"/>
</dbReference>
<organism evidence="1 2">
    <name type="scientific">Naganishia onofrii</name>
    <dbReference type="NCBI Taxonomy" id="1851511"/>
    <lineage>
        <taxon>Eukaryota</taxon>
        <taxon>Fungi</taxon>
        <taxon>Dikarya</taxon>
        <taxon>Basidiomycota</taxon>
        <taxon>Agaricomycotina</taxon>
        <taxon>Tremellomycetes</taxon>
        <taxon>Filobasidiales</taxon>
        <taxon>Filobasidiaceae</taxon>
        <taxon>Naganishia</taxon>
    </lineage>
</organism>
<keyword evidence="2" id="KW-1185">Reference proteome</keyword>
<protein>
    <submittedName>
        <fullName evidence="1">Uncharacterized protein</fullName>
    </submittedName>
</protein>
<sequence length="516" mass="56259">MALPLLLFSAVLFVGGTISTLSDTTSSNNTGRRLLAPEQAADSETGIEWTTTSSATAVTFITLLLTTIAQGFYPSSVLQAPASVLFSQAFVFLAAAIAALVSTTSSISGIEQQSRNGSYTNLADAVGGKNGIVDAQTRKMDVVVVDDGRDVESGVVAAREPTNSDTKLDQSDASLTSHLSHTTTKLSNGSGKEEWIKRACWILLLLPLAAWIGATTRAALAPVDGMVLGGEVGVKGYGWLREADYDVVVAYYDEDVAILRNTIETVKSKIRAYHTTKVIVYAKGPAYTSGGGDREAMHKLRKEVGADEVVALKNVGREGETYLNHITRHYDSLTSPLGRQTLFIQPHLAWDWIFLPRMKNVLTDETGFVSFGPYLNASCSKDGSEIDSHGQSHPRIAQIYSSFQGDLCPADGFSITWAGQFMASRKRIWGNKKSTYANLLEFFHVPKLAEDDAAYATTRKEWIWKEGWWNSEESNPTLGHALERSWPAVFQCSDLRLAEKCQGEAEKDPAFCQCLD</sequence>
<gene>
    <name evidence="1" type="ORF">QFC24_004958</name>
</gene>
<proteinExistence type="predicted"/>
<dbReference type="EMBL" id="JASBWV010000019">
    <property type="protein sequence ID" value="KAJ9120978.1"/>
    <property type="molecule type" value="Genomic_DNA"/>
</dbReference>